<dbReference type="RefSeq" id="WP_018575790.1">
    <property type="nucleotide sequence ID" value="NZ_KB892381.1"/>
</dbReference>
<dbReference type="AlphaFoldDB" id="A0A0W0ZEK1"/>
<dbReference type="Pfam" id="PF11006">
    <property type="entry name" value="DUF2845"/>
    <property type="match status" value="1"/>
</dbReference>
<keyword evidence="2" id="KW-1185">Reference proteome</keyword>
<dbReference type="PATRIC" id="fig|1122169.6.peg.15"/>
<organism evidence="1 2">
    <name type="scientific">Legionella shakespearei DSM 23087</name>
    <dbReference type="NCBI Taxonomy" id="1122169"/>
    <lineage>
        <taxon>Bacteria</taxon>
        <taxon>Pseudomonadati</taxon>
        <taxon>Pseudomonadota</taxon>
        <taxon>Gammaproteobacteria</taxon>
        <taxon>Legionellales</taxon>
        <taxon>Legionellaceae</taxon>
        <taxon>Legionella</taxon>
    </lineage>
</organism>
<dbReference type="InterPro" id="IPR021268">
    <property type="entry name" value="DUF2845"/>
</dbReference>
<name>A0A0W0ZEK1_9GAMM</name>
<comment type="caution">
    <text evidence="1">The sequence shown here is derived from an EMBL/GenBank/DDBJ whole genome shotgun (WGS) entry which is preliminary data.</text>
</comment>
<evidence type="ECO:0000313" key="1">
    <source>
        <dbReference type="EMBL" id="KTD67573.1"/>
    </source>
</evidence>
<reference evidence="1 2" key="1">
    <citation type="submission" date="2015-11" db="EMBL/GenBank/DDBJ databases">
        <title>Genomic analysis of 38 Legionella species identifies large and diverse effector repertoires.</title>
        <authorList>
            <person name="Burstein D."/>
            <person name="Amaro F."/>
            <person name="Zusman T."/>
            <person name="Lifshitz Z."/>
            <person name="Cohen O."/>
            <person name="Gilbert J.A."/>
            <person name="Pupko T."/>
            <person name="Shuman H.A."/>
            <person name="Segal G."/>
        </authorList>
    </citation>
    <scope>NUCLEOTIDE SEQUENCE [LARGE SCALE GENOMIC DNA]</scope>
    <source>
        <strain evidence="1 2">ATCC 49655</strain>
    </source>
</reference>
<dbReference type="EMBL" id="LNYW01000001">
    <property type="protein sequence ID" value="KTD67573.1"/>
    <property type="molecule type" value="Genomic_DNA"/>
</dbReference>
<sequence>MKKLIFLLFLLLPILAFSSYRFDKMRCQGQLVEAGTSIEEVKQLCGEPIFEKTDENPFRTFVYMTYKAEGASSRYYLLFRNGYLEVCGLKGYNTGENIWENPLNQN</sequence>
<evidence type="ECO:0000313" key="2">
    <source>
        <dbReference type="Proteomes" id="UP000054600"/>
    </source>
</evidence>
<evidence type="ECO:0008006" key="3">
    <source>
        <dbReference type="Google" id="ProtNLM"/>
    </source>
</evidence>
<protein>
    <recommendedName>
        <fullName evidence="3">DUF2845 domain-containing protein</fullName>
    </recommendedName>
</protein>
<gene>
    <name evidence="1" type="ORF">Lsha_0014</name>
</gene>
<proteinExistence type="predicted"/>
<accession>A0A0W0ZEK1</accession>
<dbReference type="Proteomes" id="UP000054600">
    <property type="component" value="Unassembled WGS sequence"/>
</dbReference>